<sequence length="97" mass="11487">MYKIINHVHEFEWDEAKRLSNIEKHGVDFEDIAPAFDDEGALHIQDNRFSYGEERFIMIARYEKIILSIVYTPRGEKTRIISARAANLKERALYERS</sequence>
<dbReference type="Proteomes" id="UP000323886">
    <property type="component" value="Unassembled WGS sequence"/>
</dbReference>
<dbReference type="Gene3D" id="3.10.450.530">
    <property type="entry name" value="Ribonuclease toxin, BrnT, of type II toxin-antitoxin system"/>
    <property type="match status" value="1"/>
</dbReference>
<reference evidence="1 2" key="1">
    <citation type="submission" date="2019-09" db="EMBL/GenBank/DDBJ databases">
        <title>Draft Whole-Genome sequence of Blastochloris sulfoviridis DSM 729.</title>
        <authorList>
            <person name="Meyer T.E."/>
            <person name="Kyndt J.A."/>
        </authorList>
    </citation>
    <scope>NUCLEOTIDE SEQUENCE [LARGE SCALE GENOMIC DNA]</scope>
    <source>
        <strain evidence="1 2">DSM 729</strain>
    </source>
</reference>
<evidence type="ECO:0000313" key="2">
    <source>
        <dbReference type="Proteomes" id="UP000323886"/>
    </source>
</evidence>
<accession>A0A5M6I2D6</accession>
<protein>
    <submittedName>
        <fullName evidence="1">BrnT family toxin</fullName>
    </submittedName>
</protein>
<dbReference type="OrthoDB" id="839663at2"/>
<name>A0A5M6I2D6_9HYPH</name>
<dbReference type="Pfam" id="PF04365">
    <property type="entry name" value="BrnT_toxin"/>
    <property type="match status" value="1"/>
</dbReference>
<keyword evidence="2" id="KW-1185">Reference proteome</keyword>
<organism evidence="1 2">
    <name type="scientific">Blastochloris sulfoviridis</name>
    <dbReference type="NCBI Taxonomy" id="50712"/>
    <lineage>
        <taxon>Bacteria</taxon>
        <taxon>Pseudomonadati</taxon>
        <taxon>Pseudomonadota</taxon>
        <taxon>Alphaproteobacteria</taxon>
        <taxon>Hyphomicrobiales</taxon>
        <taxon>Blastochloridaceae</taxon>
        <taxon>Blastochloris</taxon>
    </lineage>
</organism>
<comment type="caution">
    <text evidence="1">The sequence shown here is derived from an EMBL/GenBank/DDBJ whole genome shotgun (WGS) entry which is preliminary data.</text>
</comment>
<dbReference type="InterPro" id="IPR038573">
    <property type="entry name" value="BrnT_sf"/>
</dbReference>
<gene>
    <name evidence="1" type="ORF">F1193_06385</name>
</gene>
<dbReference type="InterPro" id="IPR007460">
    <property type="entry name" value="BrnT_toxin"/>
</dbReference>
<evidence type="ECO:0000313" key="1">
    <source>
        <dbReference type="EMBL" id="KAA5602323.1"/>
    </source>
</evidence>
<proteinExistence type="predicted"/>
<dbReference type="AlphaFoldDB" id="A0A5M6I2D6"/>
<dbReference type="EMBL" id="VWPL01000008">
    <property type="protein sequence ID" value="KAA5602323.1"/>
    <property type="molecule type" value="Genomic_DNA"/>
</dbReference>